<feature type="transmembrane region" description="Helical" evidence="6">
    <location>
        <begin position="447"/>
        <end position="465"/>
    </location>
</feature>
<dbReference type="InterPro" id="IPR050833">
    <property type="entry name" value="Poly_Biosynth_Transport"/>
</dbReference>
<feature type="transmembrane region" description="Helical" evidence="6">
    <location>
        <begin position="391"/>
        <end position="410"/>
    </location>
</feature>
<evidence type="ECO:0000313" key="8">
    <source>
        <dbReference type="Proteomes" id="UP001519307"/>
    </source>
</evidence>
<comment type="caution">
    <text evidence="7">The sequence shown here is derived from an EMBL/GenBank/DDBJ whole genome shotgun (WGS) entry which is preliminary data.</text>
</comment>
<proteinExistence type="predicted"/>
<dbReference type="InterPro" id="IPR002797">
    <property type="entry name" value="Polysacc_synth"/>
</dbReference>
<evidence type="ECO:0000256" key="4">
    <source>
        <dbReference type="ARBA" id="ARBA00022989"/>
    </source>
</evidence>
<feature type="transmembrane region" description="Helical" evidence="6">
    <location>
        <begin position="121"/>
        <end position="140"/>
    </location>
</feature>
<evidence type="ECO:0000256" key="5">
    <source>
        <dbReference type="ARBA" id="ARBA00023136"/>
    </source>
</evidence>
<comment type="subcellular location">
    <subcellularLocation>
        <location evidence="1">Cell membrane</location>
        <topology evidence="1">Multi-pass membrane protein</topology>
    </subcellularLocation>
</comment>
<reference evidence="7 8" key="1">
    <citation type="submission" date="2021-03" db="EMBL/GenBank/DDBJ databases">
        <title>Genomic Encyclopedia of Type Strains, Phase IV (KMG-IV): sequencing the most valuable type-strain genomes for metagenomic binning, comparative biology and taxonomic classification.</title>
        <authorList>
            <person name="Goeker M."/>
        </authorList>
    </citation>
    <scope>NUCLEOTIDE SEQUENCE [LARGE SCALE GENOMIC DNA]</scope>
    <source>
        <strain evidence="7 8">DSM 28783</strain>
    </source>
</reference>
<evidence type="ECO:0000256" key="3">
    <source>
        <dbReference type="ARBA" id="ARBA00022692"/>
    </source>
</evidence>
<keyword evidence="3 6" id="KW-0812">Transmembrane</keyword>
<feature type="transmembrane region" description="Helical" evidence="6">
    <location>
        <begin position="301"/>
        <end position="325"/>
    </location>
</feature>
<organism evidence="7 8">
    <name type="scientific">Clostridium algifaecis</name>
    <dbReference type="NCBI Taxonomy" id="1472040"/>
    <lineage>
        <taxon>Bacteria</taxon>
        <taxon>Bacillati</taxon>
        <taxon>Bacillota</taxon>
        <taxon>Clostridia</taxon>
        <taxon>Eubacteriales</taxon>
        <taxon>Clostridiaceae</taxon>
        <taxon>Clostridium</taxon>
    </lineage>
</organism>
<dbReference type="Proteomes" id="UP001519307">
    <property type="component" value="Unassembled WGS sequence"/>
</dbReference>
<feature type="transmembrane region" description="Helical" evidence="6">
    <location>
        <begin position="49"/>
        <end position="73"/>
    </location>
</feature>
<keyword evidence="4 6" id="KW-1133">Transmembrane helix</keyword>
<gene>
    <name evidence="7" type="ORF">J2Z42_000878</name>
</gene>
<evidence type="ECO:0000256" key="1">
    <source>
        <dbReference type="ARBA" id="ARBA00004651"/>
    </source>
</evidence>
<feature type="transmembrane region" description="Helical" evidence="6">
    <location>
        <begin position="257"/>
        <end position="280"/>
    </location>
</feature>
<name>A0ABS4KQ96_9CLOT</name>
<feature type="transmembrane region" description="Helical" evidence="6">
    <location>
        <begin position="12"/>
        <end position="37"/>
    </location>
</feature>
<feature type="transmembrane region" description="Helical" evidence="6">
    <location>
        <begin position="152"/>
        <end position="169"/>
    </location>
</feature>
<sequence>MLSRLNLKLNKVVKNFISLTCANIVGQLMMFVATVYIARYFGPSNFGIINFSNIIVSYFITLASFGLQTFGTIEIARSNDNNNLKINTILSLRLILASISYILIIILVIFIHKSMIYKLNILFYGLTVFPIAIYVDWIFNANEEMQYNSRSIIIKNLIYSLLVIISIIVLKISNIYYVALYMFIATLLSSVYLINIMKKYYNLKIKFIFDIKSYKYLIKSAWPFFFSGVFAAINSSIATLMLGFMRSDYEIGLYNSVYKIVSAFIMIVGILFTPIYPLFVKYYNDKKYDLLSKLFNNIRKYIYIMIIPLIAVSLVLNKEIIITLYGNRYLSAYKIFTILMIYVAALYIREIYGYGLSAWNLQKKYMNVVFISSTYNIISNLIFIRKWGIEGASINLLISEFINLILMYKASRIKIKFKYENYFIIKIIFNSIIMCVFIYYFKQLTSNAVILSIIGVIIYIILLFMSKTVTISELKSNLLTKEE</sequence>
<keyword evidence="5 6" id="KW-0472">Membrane</keyword>
<keyword evidence="2" id="KW-1003">Cell membrane</keyword>
<evidence type="ECO:0000256" key="2">
    <source>
        <dbReference type="ARBA" id="ARBA00022475"/>
    </source>
</evidence>
<dbReference type="Pfam" id="PF01943">
    <property type="entry name" value="Polysacc_synt"/>
    <property type="match status" value="1"/>
</dbReference>
<dbReference type="PANTHER" id="PTHR30250:SF11">
    <property type="entry name" value="O-ANTIGEN TRANSPORTER-RELATED"/>
    <property type="match status" value="1"/>
</dbReference>
<evidence type="ECO:0000313" key="7">
    <source>
        <dbReference type="EMBL" id="MBP2032213.1"/>
    </source>
</evidence>
<dbReference type="EMBL" id="JAGGLM010000003">
    <property type="protein sequence ID" value="MBP2032213.1"/>
    <property type="molecule type" value="Genomic_DNA"/>
</dbReference>
<dbReference type="RefSeq" id="WP_209701155.1">
    <property type="nucleotide sequence ID" value="NZ_JAGGLM010000003.1"/>
</dbReference>
<feature type="transmembrane region" description="Helical" evidence="6">
    <location>
        <begin position="216"/>
        <end position="245"/>
    </location>
</feature>
<accession>A0ABS4KQ96</accession>
<dbReference type="PANTHER" id="PTHR30250">
    <property type="entry name" value="PST FAMILY PREDICTED COLANIC ACID TRANSPORTER"/>
    <property type="match status" value="1"/>
</dbReference>
<feature type="transmembrane region" description="Helical" evidence="6">
    <location>
        <begin position="422"/>
        <end position="441"/>
    </location>
</feature>
<feature type="transmembrane region" description="Helical" evidence="6">
    <location>
        <begin position="94"/>
        <end position="115"/>
    </location>
</feature>
<keyword evidence="8" id="KW-1185">Reference proteome</keyword>
<protein>
    <submittedName>
        <fullName evidence="7">O-antigen/teichoic acid export membrane protein</fullName>
    </submittedName>
</protein>
<dbReference type="CDD" id="cd13128">
    <property type="entry name" value="MATE_Wzx_like"/>
    <property type="match status" value="1"/>
</dbReference>
<evidence type="ECO:0000256" key="6">
    <source>
        <dbReference type="SAM" id="Phobius"/>
    </source>
</evidence>
<feature type="transmembrane region" description="Helical" evidence="6">
    <location>
        <begin position="368"/>
        <end position="385"/>
    </location>
</feature>
<feature type="transmembrane region" description="Helical" evidence="6">
    <location>
        <begin position="175"/>
        <end position="195"/>
    </location>
</feature>